<feature type="non-terminal residue" evidence="2">
    <location>
        <position position="161"/>
    </location>
</feature>
<dbReference type="InterPro" id="IPR011333">
    <property type="entry name" value="SKP1/BTB/POZ_sf"/>
</dbReference>
<dbReference type="InterPro" id="IPR000210">
    <property type="entry name" value="BTB/POZ_dom"/>
</dbReference>
<dbReference type="SUPFAM" id="SSF54695">
    <property type="entry name" value="POZ domain"/>
    <property type="match status" value="1"/>
</dbReference>
<protein>
    <recommendedName>
        <fullName evidence="1">BTB domain-containing protein</fullName>
    </recommendedName>
</protein>
<dbReference type="InParanoid" id="A0A177C4Z2"/>
<accession>A0A177C4Z2</accession>
<organism evidence="2 3">
    <name type="scientific">Paraphaeosphaeria sporulosa</name>
    <dbReference type="NCBI Taxonomy" id="1460663"/>
    <lineage>
        <taxon>Eukaryota</taxon>
        <taxon>Fungi</taxon>
        <taxon>Dikarya</taxon>
        <taxon>Ascomycota</taxon>
        <taxon>Pezizomycotina</taxon>
        <taxon>Dothideomycetes</taxon>
        <taxon>Pleosporomycetidae</taxon>
        <taxon>Pleosporales</taxon>
        <taxon>Massarineae</taxon>
        <taxon>Didymosphaeriaceae</taxon>
        <taxon>Paraphaeosphaeria</taxon>
    </lineage>
</organism>
<proteinExistence type="predicted"/>
<dbReference type="EMBL" id="KV441555">
    <property type="protein sequence ID" value="OAG02506.1"/>
    <property type="molecule type" value="Genomic_DNA"/>
</dbReference>
<dbReference type="STRING" id="1460663.A0A177C4Z2"/>
<evidence type="ECO:0000259" key="1">
    <source>
        <dbReference type="PROSITE" id="PS50097"/>
    </source>
</evidence>
<dbReference type="PANTHER" id="PTHR47843">
    <property type="entry name" value="BTB DOMAIN-CONTAINING PROTEIN-RELATED"/>
    <property type="match status" value="1"/>
</dbReference>
<evidence type="ECO:0000313" key="3">
    <source>
        <dbReference type="Proteomes" id="UP000077069"/>
    </source>
</evidence>
<dbReference type="RefSeq" id="XP_018032871.1">
    <property type="nucleotide sequence ID" value="XM_018173550.1"/>
</dbReference>
<dbReference type="AlphaFoldDB" id="A0A177C4Z2"/>
<evidence type="ECO:0000313" key="2">
    <source>
        <dbReference type="EMBL" id="OAG02506.1"/>
    </source>
</evidence>
<dbReference type="PANTHER" id="PTHR47843:SF2">
    <property type="entry name" value="BTB DOMAIN-CONTAINING PROTEIN"/>
    <property type="match status" value="1"/>
</dbReference>
<feature type="domain" description="BTB" evidence="1">
    <location>
        <begin position="1"/>
        <end position="59"/>
    </location>
</feature>
<dbReference type="Gene3D" id="3.30.710.10">
    <property type="entry name" value="Potassium Channel Kv1.1, Chain A"/>
    <property type="match status" value="1"/>
</dbReference>
<dbReference type="PROSITE" id="PS50097">
    <property type="entry name" value="BTB"/>
    <property type="match status" value="1"/>
</dbReference>
<reference evidence="2 3" key="1">
    <citation type="submission" date="2016-05" db="EMBL/GenBank/DDBJ databases">
        <title>Comparative analysis of secretome profiles of manganese(II)-oxidizing ascomycete fungi.</title>
        <authorList>
            <consortium name="DOE Joint Genome Institute"/>
            <person name="Zeiner C.A."/>
            <person name="Purvine S.O."/>
            <person name="Zink E.M."/>
            <person name="Wu S."/>
            <person name="Pasa-Tolic L."/>
            <person name="Chaput D.L."/>
            <person name="Haridas S."/>
            <person name="Grigoriev I.V."/>
            <person name="Santelli C.M."/>
            <person name="Hansel C.M."/>
        </authorList>
    </citation>
    <scope>NUCLEOTIDE SEQUENCE [LARGE SCALE GENOMIC DNA]</scope>
    <source>
        <strain evidence="2 3">AP3s5-JAC2a</strain>
    </source>
</reference>
<name>A0A177C4Z2_9PLEO</name>
<dbReference type="OrthoDB" id="1022638at2759"/>
<keyword evidence="3" id="KW-1185">Reference proteome</keyword>
<feature type="non-terminal residue" evidence="2">
    <location>
        <position position="1"/>
    </location>
</feature>
<dbReference type="GeneID" id="28757036"/>
<sequence>KKFVMHEKVLTERSSYFRNAVKDSWVEATDGVIILQDVDEQTFALYQQLVYRGRVPCLEVNTVKESSPERRDPNRDCAHPEVCSNEYESLCDLYAFAERMQDLKAKNSTVAALILKLNDELAYTHHNQPGKVCFPSAEAIRTMYENTSGNCPGRAVLAHAY</sequence>
<gene>
    <name evidence="2" type="ORF">CC84DRAFT_1057311</name>
</gene>
<dbReference type="Proteomes" id="UP000077069">
    <property type="component" value="Unassembled WGS sequence"/>
</dbReference>